<reference evidence="2" key="1">
    <citation type="journal article" date="2023" name="Mol. Phylogenet. Evol.">
        <title>Genome-scale phylogeny and comparative genomics of the fungal order Sordariales.</title>
        <authorList>
            <person name="Hensen N."/>
            <person name="Bonometti L."/>
            <person name="Westerberg I."/>
            <person name="Brannstrom I.O."/>
            <person name="Guillou S."/>
            <person name="Cros-Aarteil S."/>
            <person name="Calhoun S."/>
            <person name="Haridas S."/>
            <person name="Kuo A."/>
            <person name="Mondo S."/>
            <person name="Pangilinan J."/>
            <person name="Riley R."/>
            <person name="LaButti K."/>
            <person name="Andreopoulos B."/>
            <person name="Lipzen A."/>
            <person name="Chen C."/>
            <person name="Yan M."/>
            <person name="Daum C."/>
            <person name="Ng V."/>
            <person name="Clum A."/>
            <person name="Steindorff A."/>
            <person name="Ohm R.A."/>
            <person name="Martin F."/>
            <person name="Silar P."/>
            <person name="Natvig D.O."/>
            <person name="Lalanne C."/>
            <person name="Gautier V."/>
            <person name="Ament-Velasquez S.L."/>
            <person name="Kruys A."/>
            <person name="Hutchinson M.I."/>
            <person name="Powell A.J."/>
            <person name="Barry K."/>
            <person name="Miller A.N."/>
            <person name="Grigoriev I.V."/>
            <person name="Debuchy R."/>
            <person name="Gladieux P."/>
            <person name="Hiltunen Thoren M."/>
            <person name="Johannesson H."/>
        </authorList>
    </citation>
    <scope>NUCLEOTIDE SEQUENCE</scope>
    <source>
        <strain evidence="2">CBS 314.62</strain>
    </source>
</reference>
<protein>
    <submittedName>
        <fullName evidence="2">Uncharacterized protein</fullName>
    </submittedName>
</protein>
<gene>
    <name evidence="2" type="ORF">B0T22DRAFT_206807</name>
</gene>
<feature type="compositionally biased region" description="Low complexity" evidence="1">
    <location>
        <begin position="683"/>
        <end position="700"/>
    </location>
</feature>
<feature type="region of interest" description="Disordered" evidence="1">
    <location>
        <begin position="333"/>
        <end position="387"/>
    </location>
</feature>
<evidence type="ECO:0000256" key="1">
    <source>
        <dbReference type="SAM" id="MobiDB-lite"/>
    </source>
</evidence>
<dbReference type="EMBL" id="JAULSO010000003">
    <property type="protein sequence ID" value="KAK3685005.1"/>
    <property type="molecule type" value="Genomic_DNA"/>
</dbReference>
<evidence type="ECO:0000313" key="3">
    <source>
        <dbReference type="Proteomes" id="UP001270362"/>
    </source>
</evidence>
<feature type="compositionally biased region" description="Polar residues" evidence="1">
    <location>
        <begin position="612"/>
        <end position="621"/>
    </location>
</feature>
<name>A0AAE0X516_9PEZI</name>
<feature type="region of interest" description="Disordered" evidence="1">
    <location>
        <begin position="32"/>
        <end position="73"/>
    </location>
</feature>
<keyword evidence="3" id="KW-1185">Reference proteome</keyword>
<sequence>SSAQQTVAPDQTPLVTTSAIRPADETCSVQYQPPQGFNSSLPVSALPPYLRSGQPVDPTTPGPGQAASFIIPPIQQRVTTGDVSTAARPSFSVQPVLGPHALPGSKPDQASLRLENAPATQQQHTGAQQYVVPIQPRRNPIQQHPAPIQQNPTPVQQHPAHIQQHPAPLQQHPAPIQQPLTSIPLAGNLISSQSSAATNQQESQATSIPVKQSAAHNPQQTWQVHGQKLPALAAQPWATPQDQLMSSSPESKRRAARASSGRAESHPTAQRQSFSDGSRMPTTPSSQQPAVIPPRDLTAPPQMQSTPLYLVQPPLQPPPNSAPLQNLNTPSAVIHQQKQQQPSTTQQQQVTASPPTIPKQQVKHLQRDPTTPHAARQLNSTESPTLPGECVHQNIAVQPRVVPQAVLPSQTQPITIPQPDTVLQPVSALQAATSNQAVSRPQPEPPAKRTSTNKGESGVPIKSRGADNTNSPTSSVGVAVQTKPVNANAAASGALDSNTSRGSGMSNTEGAAPAKPQSPPMASQTTRGPNTRDTKGAASVKPQSPPMTSQTTIPPTQHSLKPDSVAASQENPKPPPQSGQPRKLTAAEIVAQKMGRPKSRSTAPPPSEQFLLGQQQAASLFQHQVSPRPPQQPRLSPPQGTVGSLAKVSMQQQQQQKPPSGRLLLNQQSPPAQERKPDVSRTQGQQQQQQQKQFDYRLQQGGQRDTPPVKLSNAEDKGSVAPKMDSRSPSAGTSNPGDGGAAHAPKTSKGWGDTSGYDGSGWGDDGEDLGW</sequence>
<feature type="compositionally biased region" description="Polar residues" evidence="1">
    <location>
        <begin position="32"/>
        <end position="42"/>
    </location>
</feature>
<feature type="compositionally biased region" description="Polar residues" evidence="1">
    <location>
        <begin position="267"/>
        <end position="289"/>
    </location>
</feature>
<dbReference type="Proteomes" id="UP001270362">
    <property type="component" value="Unassembled WGS sequence"/>
</dbReference>
<feature type="region of interest" description="Disordered" evidence="1">
    <location>
        <begin position="193"/>
        <end position="224"/>
    </location>
</feature>
<comment type="caution">
    <text evidence="2">The sequence shown here is derived from an EMBL/GenBank/DDBJ whole genome shotgun (WGS) entry which is preliminary data.</text>
</comment>
<feature type="compositionally biased region" description="Polar residues" evidence="1">
    <location>
        <begin position="520"/>
        <end position="529"/>
    </location>
</feature>
<feature type="compositionally biased region" description="Polar residues" evidence="1">
    <location>
        <begin position="495"/>
        <end position="509"/>
    </location>
</feature>
<feature type="region of interest" description="Disordered" evidence="1">
    <location>
        <begin position="308"/>
        <end position="327"/>
    </location>
</feature>
<feature type="compositionally biased region" description="Low complexity" evidence="1">
    <location>
        <begin position="336"/>
        <end position="354"/>
    </location>
</feature>
<feature type="compositionally biased region" description="Low complexity" evidence="1">
    <location>
        <begin position="156"/>
        <end position="175"/>
    </location>
</feature>
<feature type="compositionally biased region" description="Polar residues" evidence="1">
    <location>
        <begin position="466"/>
        <end position="476"/>
    </location>
</feature>
<feature type="compositionally biased region" description="Pro residues" evidence="1">
    <location>
        <begin position="627"/>
        <end position="636"/>
    </location>
</feature>
<evidence type="ECO:0000313" key="2">
    <source>
        <dbReference type="EMBL" id="KAK3685005.1"/>
    </source>
</evidence>
<accession>A0AAE0X516</accession>
<feature type="region of interest" description="Disordered" evidence="1">
    <location>
        <begin position="239"/>
        <end position="303"/>
    </location>
</feature>
<proteinExistence type="predicted"/>
<feature type="region of interest" description="Disordered" evidence="1">
    <location>
        <begin position="431"/>
        <end position="771"/>
    </location>
</feature>
<reference evidence="2" key="2">
    <citation type="submission" date="2023-06" db="EMBL/GenBank/DDBJ databases">
        <authorList>
            <consortium name="Lawrence Berkeley National Laboratory"/>
            <person name="Haridas S."/>
            <person name="Hensen N."/>
            <person name="Bonometti L."/>
            <person name="Westerberg I."/>
            <person name="Brannstrom I.O."/>
            <person name="Guillou S."/>
            <person name="Cros-Aarteil S."/>
            <person name="Calhoun S."/>
            <person name="Kuo A."/>
            <person name="Mondo S."/>
            <person name="Pangilinan J."/>
            <person name="Riley R."/>
            <person name="Labutti K."/>
            <person name="Andreopoulos B."/>
            <person name="Lipzen A."/>
            <person name="Chen C."/>
            <person name="Yanf M."/>
            <person name="Daum C."/>
            <person name="Ng V."/>
            <person name="Clum A."/>
            <person name="Steindorff A."/>
            <person name="Ohm R."/>
            <person name="Martin F."/>
            <person name="Silar P."/>
            <person name="Natvig D."/>
            <person name="Lalanne C."/>
            <person name="Gautier V."/>
            <person name="Ament-Velasquez S.L."/>
            <person name="Kruys A."/>
            <person name="Hutchinson M.I."/>
            <person name="Powell A.J."/>
            <person name="Barry K."/>
            <person name="Miller A.N."/>
            <person name="Grigoriev I.V."/>
            <person name="Debuchy R."/>
            <person name="Gladieux P."/>
            <person name="Thoren M.H."/>
            <person name="Johannesson H."/>
        </authorList>
    </citation>
    <scope>NUCLEOTIDE SEQUENCE</scope>
    <source>
        <strain evidence="2">CBS 314.62</strain>
    </source>
</reference>
<dbReference type="AlphaFoldDB" id="A0AAE0X516"/>
<feature type="non-terminal residue" evidence="2">
    <location>
        <position position="1"/>
    </location>
</feature>
<organism evidence="2 3">
    <name type="scientific">Podospora appendiculata</name>
    <dbReference type="NCBI Taxonomy" id="314037"/>
    <lineage>
        <taxon>Eukaryota</taxon>
        <taxon>Fungi</taxon>
        <taxon>Dikarya</taxon>
        <taxon>Ascomycota</taxon>
        <taxon>Pezizomycotina</taxon>
        <taxon>Sordariomycetes</taxon>
        <taxon>Sordariomycetidae</taxon>
        <taxon>Sordariales</taxon>
        <taxon>Podosporaceae</taxon>
        <taxon>Podospora</taxon>
    </lineage>
</organism>
<feature type="compositionally biased region" description="Polar residues" evidence="1">
    <location>
        <begin position="727"/>
        <end position="736"/>
    </location>
</feature>
<feature type="compositionally biased region" description="Polar residues" evidence="1">
    <location>
        <begin position="546"/>
        <end position="559"/>
    </location>
</feature>
<feature type="region of interest" description="Disordered" evidence="1">
    <location>
        <begin position="139"/>
        <end position="175"/>
    </location>
</feature>